<dbReference type="OrthoDB" id="8613219at2"/>
<sequence>MSVGIIFEEAGLLKKHDRFKLVKKVGKQGELIAKHNHPEALVVFTCVKGEVKVYLNDDEVHIVEPGKVLHFDGDNYINAEFLQDGEVFVTLIHK</sequence>
<dbReference type="EMBL" id="LSDC01000070">
    <property type="protein sequence ID" value="KXB59566.1"/>
    <property type="molecule type" value="Genomic_DNA"/>
</dbReference>
<accession>A0A133ZVV3</accession>
<reference evidence="3" key="1">
    <citation type="submission" date="2016-01" db="EMBL/GenBank/DDBJ databases">
        <authorList>
            <person name="Mitreva M."/>
            <person name="Pepin K.H."/>
            <person name="Mihindukulasuriya K.A."/>
            <person name="Fulton R."/>
            <person name="Fronick C."/>
            <person name="O'Laughlin M."/>
            <person name="Miner T."/>
            <person name="Herter B."/>
            <person name="Rosa B.A."/>
            <person name="Cordes M."/>
            <person name="Tomlinson C."/>
            <person name="Wollam A."/>
            <person name="Palsikar V.B."/>
            <person name="Mardis E.R."/>
            <person name="Wilson R.K."/>
        </authorList>
    </citation>
    <scope>NUCLEOTIDE SEQUENCE [LARGE SCALE GENOMIC DNA]</scope>
    <source>
        <strain evidence="3">DNF01167</strain>
    </source>
</reference>
<dbReference type="AlphaFoldDB" id="A0A133ZVV3"/>
<dbReference type="RefSeq" id="WP_060914226.1">
    <property type="nucleotide sequence ID" value="NZ_KQ959961.1"/>
</dbReference>
<evidence type="ECO:0000259" key="1">
    <source>
        <dbReference type="Pfam" id="PF07883"/>
    </source>
</evidence>
<proteinExistence type="predicted"/>
<dbReference type="STRING" id="1379.HMPREF3186_01071"/>
<protein>
    <recommendedName>
        <fullName evidence="1">Cupin type-2 domain-containing protein</fullName>
    </recommendedName>
</protein>
<dbReference type="PATRIC" id="fig|1379.3.peg.1056"/>
<name>A0A133ZVV3_9BACL</name>
<dbReference type="InterPro" id="IPR014710">
    <property type="entry name" value="RmlC-like_jellyroll"/>
</dbReference>
<comment type="caution">
    <text evidence="2">The sequence shown here is derived from an EMBL/GenBank/DDBJ whole genome shotgun (WGS) entry which is preliminary data.</text>
</comment>
<evidence type="ECO:0000313" key="3">
    <source>
        <dbReference type="Proteomes" id="UP000070355"/>
    </source>
</evidence>
<organism evidence="2 3">
    <name type="scientific">Gemella haemolysans</name>
    <dbReference type="NCBI Taxonomy" id="1379"/>
    <lineage>
        <taxon>Bacteria</taxon>
        <taxon>Bacillati</taxon>
        <taxon>Bacillota</taxon>
        <taxon>Bacilli</taxon>
        <taxon>Bacillales</taxon>
        <taxon>Gemellaceae</taxon>
        <taxon>Gemella</taxon>
    </lineage>
</organism>
<evidence type="ECO:0000313" key="2">
    <source>
        <dbReference type="EMBL" id="KXB59566.1"/>
    </source>
</evidence>
<dbReference type="Gene3D" id="2.60.120.10">
    <property type="entry name" value="Jelly Rolls"/>
    <property type="match status" value="1"/>
</dbReference>
<dbReference type="InterPro" id="IPR011051">
    <property type="entry name" value="RmlC_Cupin_sf"/>
</dbReference>
<gene>
    <name evidence="2" type="ORF">HMPREF3186_01071</name>
</gene>
<dbReference type="Proteomes" id="UP000070355">
    <property type="component" value="Unassembled WGS sequence"/>
</dbReference>
<feature type="domain" description="Cupin type-2" evidence="1">
    <location>
        <begin position="29"/>
        <end position="73"/>
    </location>
</feature>
<dbReference type="InterPro" id="IPR013096">
    <property type="entry name" value="Cupin_2"/>
</dbReference>
<dbReference type="Pfam" id="PF07883">
    <property type="entry name" value="Cupin_2"/>
    <property type="match status" value="1"/>
</dbReference>
<dbReference type="SUPFAM" id="SSF51182">
    <property type="entry name" value="RmlC-like cupins"/>
    <property type="match status" value="1"/>
</dbReference>